<dbReference type="PANTHER" id="PTHR34072:SF52">
    <property type="entry name" value="RIBONUCLEASE H"/>
    <property type="match status" value="1"/>
</dbReference>
<gene>
    <name evidence="8" type="ORF">PENNAL_c0320G09987</name>
</gene>
<sequence length="66" mass="7867">MVLIQEDDDRKLHLVAYDGRKLHGAELNYPVHEKELLAIKEAIRTWDRYIDRDRFETTIITDNISL</sequence>
<dbReference type="AlphaFoldDB" id="A0A1V6WB47"/>
<organism evidence="8 9">
    <name type="scientific">Penicillium nalgiovense</name>
    <dbReference type="NCBI Taxonomy" id="60175"/>
    <lineage>
        <taxon>Eukaryota</taxon>
        <taxon>Fungi</taxon>
        <taxon>Dikarya</taxon>
        <taxon>Ascomycota</taxon>
        <taxon>Pezizomycotina</taxon>
        <taxon>Eurotiomycetes</taxon>
        <taxon>Eurotiomycetidae</taxon>
        <taxon>Eurotiales</taxon>
        <taxon>Aspergillaceae</taxon>
        <taxon>Penicillium</taxon>
    </lineage>
</organism>
<dbReference type="GO" id="GO:0003964">
    <property type="term" value="F:RNA-directed DNA polymerase activity"/>
    <property type="evidence" value="ECO:0007669"/>
    <property type="project" value="UniProtKB-KW"/>
</dbReference>
<keyword evidence="9" id="KW-1185">Reference proteome</keyword>
<keyword evidence="2" id="KW-0548">Nucleotidyltransferase</keyword>
<evidence type="ECO:0000256" key="3">
    <source>
        <dbReference type="ARBA" id="ARBA00022722"/>
    </source>
</evidence>
<dbReference type="InterPro" id="IPR041373">
    <property type="entry name" value="RT_RNaseH"/>
</dbReference>
<protein>
    <recommendedName>
        <fullName evidence="7">Reverse transcriptase RNase H-like domain-containing protein</fullName>
    </recommendedName>
</protein>
<name>A0A1V6WB47_PENNA</name>
<feature type="non-terminal residue" evidence="8">
    <location>
        <position position="66"/>
    </location>
</feature>
<keyword evidence="3" id="KW-0540">Nuclease</keyword>
<dbReference type="Pfam" id="PF17917">
    <property type="entry name" value="RT_RNaseH"/>
    <property type="match status" value="1"/>
</dbReference>
<dbReference type="GO" id="GO:0004519">
    <property type="term" value="F:endonuclease activity"/>
    <property type="evidence" value="ECO:0007669"/>
    <property type="project" value="UniProtKB-KW"/>
</dbReference>
<dbReference type="Proteomes" id="UP000191691">
    <property type="component" value="Unassembled WGS sequence"/>
</dbReference>
<evidence type="ECO:0000256" key="4">
    <source>
        <dbReference type="ARBA" id="ARBA00022759"/>
    </source>
</evidence>
<evidence type="ECO:0000313" key="9">
    <source>
        <dbReference type="Proteomes" id="UP000191691"/>
    </source>
</evidence>
<dbReference type="EMBL" id="MOOB01000320">
    <property type="protein sequence ID" value="OQE59993.1"/>
    <property type="molecule type" value="Genomic_DNA"/>
</dbReference>
<dbReference type="GO" id="GO:0016787">
    <property type="term" value="F:hydrolase activity"/>
    <property type="evidence" value="ECO:0007669"/>
    <property type="project" value="UniProtKB-KW"/>
</dbReference>
<evidence type="ECO:0000256" key="5">
    <source>
        <dbReference type="ARBA" id="ARBA00022801"/>
    </source>
</evidence>
<evidence type="ECO:0000256" key="2">
    <source>
        <dbReference type="ARBA" id="ARBA00022695"/>
    </source>
</evidence>
<dbReference type="STRING" id="60175.A0A1V6WB47"/>
<comment type="caution">
    <text evidence="8">The sequence shown here is derived from an EMBL/GenBank/DDBJ whole genome shotgun (WGS) entry which is preliminary data.</text>
</comment>
<keyword evidence="1" id="KW-0808">Transferase</keyword>
<feature type="domain" description="Reverse transcriptase RNase H-like" evidence="7">
    <location>
        <begin position="2"/>
        <end position="65"/>
    </location>
</feature>
<evidence type="ECO:0000313" key="8">
    <source>
        <dbReference type="EMBL" id="OQE59993.1"/>
    </source>
</evidence>
<proteinExistence type="predicted"/>
<evidence type="ECO:0000259" key="7">
    <source>
        <dbReference type="Pfam" id="PF17917"/>
    </source>
</evidence>
<keyword evidence="6" id="KW-0695">RNA-directed DNA polymerase</keyword>
<keyword evidence="5" id="KW-0378">Hydrolase</keyword>
<dbReference type="SUPFAM" id="SSF56672">
    <property type="entry name" value="DNA/RNA polymerases"/>
    <property type="match status" value="1"/>
</dbReference>
<evidence type="ECO:0000256" key="6">
    <source>
        <dbReference type="ARBA" id="ARBA00022918"/>
    </source>
</evidence>
<dbReference type="PANTHER" id="PTHR34072">
    <property type="entry name" value="ENZYMATIC POLYPROTEIN-RELATED"/>
    <property type="match status" value="1"/>
</dbReference>
<dbReference type="InterPro" id="IPR043502">
    <property type="entry name" value="DNA/RNA_pol_sf"/>
</dbReference>
<accession>A0A1V6WB47</accession>
<keyword evidence="4" id="KW-0255">Endonuclease</keyword>
<reference evidence="9" key="1">
    <citation type="journal article" date="2017" name="Nat. Microbiol.">
        <title>Global analysis of biosynthetic gene clusters reveals vast potential of secondary metabolite production in Penicillium species.</title>
        <authorList>
            <person name="Nielsen J.C."/>
            <person name="Grijseels S."/>
            <person name="Prigent S."/>
            <person name="Ji B."/>
            <person name="Dainat J."/>
            <person name="Nielsen K.F."/>
            <person name="Frisvad J.C."/>
            <person name="Workman M."/>
            <person name="Nielsen J."/>
        </authorList>
    </citation>
    <scope>NUCLEOTIDE SEQUENCE [LARGE SCALE GENOMIC DNA]</scope>
    <source>
        <strain evidence="9">IBT 13039</strain>
    </source>
</reference>
<evidence type="ECO:0000256" key="1">
    <source>
        <dbReference type="ARBA" id="ARBA00022679"/>
    </source>
</evidence>